<reference evidence="1" key="1">
    <citation type="journal article" date="2020" name="New Phytol.">
        <title>Comparative genomics reveals dynamic genome evolution in host specialist ectomycorrhizal fungi.</title>
        <authorList>
            <person name="Lofgren L.A."/>
            <person name="Nguyen N.H."/>
            <person name="Vilgalys R."/>
            <person name="Ruytinx J."/>
            <person name="Liao H.L."/>
            <person name="Branco S."/>
            <person name="Kuo A."/>
            <person name="LaButti K."/>
            <person name="Lipzen A."/>
            <person name="Andreopoulos W."/>
            <person name="Pangilinan J."/>
            <person name="Riley R."/>
            <person name="Hundley H."/>
            <person name="Na H."/>
            <person name="Barry K."/>
            <person name="Grigoriev I.V."/>
            <person name="Stajich J.E."/>
            <person name="Kennedy P.G."/>
        </authorList>
    </citation>
    <scope>NUCLEOTIDE SEQUENCE</scope>
    <source>
        <strain evidence="1">FC423</strain>
    </source>
</reference>
<proteinExistence type="predicted"/>
<name>A0A9P7EQG2_9AGAM</name>
<dbReference type="RefSeq" id="XP_041283953.1">
    <property type="nucleotide sequence ID" value="XM_041434740.1"/>
</dbReference>
<dbReference type="OrthoDB" id="2611509at2759"/>
<protein>
    <submittedName>
        <fullName evidence="1">Uncharacterized protein</fullName>
    </submittedName>
</protein>
<dbReference type="EMBL" id="JABBWM010000804">
    <property type="protein sequence ID" value="KAG2079371.1"/>
    <property type="molecule type" value="Genomic_DNA"/>
</dbReference>
<gene>
    <name evidence="1" type="ORF">F5147DRAFT_661913</name>
</gene>
<keyword evidence="2" id="KW-1185">Reference proteome</keyword>
<evidence type="ECO:0000313" key="1">
    <source>
        <dbReference type="EMBL" id="KAG2079371.1"/>
    </source>
</evidence>
<dbReference type="Proteomes" id="UP000823399">
    <property type="component" value="Unassembled WGS sequence"/>
</dbReference>
<evidence type="ECO:0000313" key="2">
    <source>
        <dbReference type="Proteomes" id="UP000823399"/>
    </source>
</evidence>
<organism evidence="1 2">
    <name type="scientific">Suillus discolor</name>
    <dbReference type="NCBI Taxonomy" id="1912936"/>
    <lineage>
        <taxon>Eukaryota</taxon>
        <taxon>Fungi</taxon>
        <taxon>Dikarya</taxon>
        <taxon>Basidiomycota</taxon>
        <taxon>Agaricomycotina</taxon>
        <taxon>Agaricomycetes</taxon>
        <taxon>Agaricomycetidae</taxon>
        <taxon>Boletales</taxon>
        <taxon>Suillineae</taxon>
        <taxon>Suillaceae</taxon>
        <taxon>Suillus</taxon>
    </lineage>
</organism>
<comment type="caution">
    <text evidence="1">The sequence shown here is derived from an EMBL/GenBank/DDBJ whole genome shotgun (WGS) entry which is preliminary data.</text>
</comment>
<dbReference type="AlphaFoldDB" id="A0A9P7EQG2"/>
<dbReference type="GeneID" id="64696999"/>
<sequence length="269" mass="30048">MHRTGLVQTRIPVATGAHAGEDVACCASSKCGYIVFIGQIHSSSGLSIKHYPRRGADEARPREITFLNGNDIKLADVMTRRWNRTYEVFDRLLKLDSFTRPGLTEGEFRHFLTRCNGCELIMTRRMFELHNCVGRAETDTEVKFRKRFEPKMYGAYITGGKGHKQRLPKLSYWWCAVHNGSEPDSQDSSTSESCNTLNASLSTLSNAMPARPDTRNTPRETPTPVSALRSFCATFPDKYAFCPTLRALSADEANSEIAVASGLPEWGKT</sequence>
<accession>A0A9P7EQG2</accession>